<name>A0A7X5U7Y2_9GAMM</name>
<organism evidence="2 3">
    <name type="scientific">Luteibacter anthropi</name>
    <dbReference type="NCBI Taxonomy" id="564369"/>
    <lineage>
        <taxon>Bacteria</taxon>
        <taxon>Pseudomonadati</taxon>
        <taxon>Pseudomonadota</taxon>
        <taxon>Gammaproteobacteria</taxon>
        <taxon>Lysobacterales</taxon>
        <taxon>Rhodanobacteraceae</taxon>
        <taxon>Luteibacter</taxon>
    </lineage>
</organism>
<feature type="region of interest" description="Disordered" evidence="1">
    <location>
        <begin position="35"/>
        <end position="56"/>
    </location>
</feature>
<dbReference type="Proteomes" id="UP000490980">
    <property type="component" value="Unassembled WGS sequence"/>
</dbReference>
<sequence>MDKLDLAKHDESMANPFGIQMEGPLQRTTAAMKHEPKIADSGDIGRFGSLGGGDWG</sequence>
<comment type="caution">
    <text evidence="2">The sequence shown here is derived from an EMBL/GenBank/DDBJ whole genome shotgun (WGS) entry which is preliminary data.</text>
</comment>
<evidence type="ECO:0000313" key="2">
    <source>
        <dbReference type="EMBL" id="NII05457.1"/>
    </source>
</evidence>
<dbReference type="AlphaFoldDB" id="A0A7X5U7Y2"/>
<evidence type="ECO:0000313" key="3">
    <source>
        <dbReference type="Proteomes" id="UP000490980"/>
    </source>
</evidence>
<keyword evidence="3" id="KW-1185">Reference proteome</keyword>
<gene>
    <name evidence="2" type="ORF">HBF25_03520</name>
</gene>
<dbReference type="EMBL" id="JAARLZ010000002">
    <property type="protein sequence ID" value="NII05457.1"/>
    <property type="molecule type" value="Genomic_DNA"/>
</dbReference>
<protein>
    <submittedName>
        <fullName evidence="2">Uncharacterized protein</fullName>
    </submittedName>
</protein>
<dbReference type="RefSeq" id="WP_166946567.1">
    <property type="nucleotide sequence ID" value="NZ_CP077072.1"/>
</dbReference>
<evidence type="ECO:0000256" key="1">
    <source>
        <dbReference type="SAM" id="MobiDB-lite"/>
    </source>
</evidence>
<proteinExistence type="predicted"/>
<reference evidence="2 3" key="1">
    <citation type="submission" date="2020-03" db="EMBL/GenBank/DDBJ databases">
        <authorList>
            <person name="Lai Q."/>
        </authorList>
    </citation>
    <scope>NUCLEOTIDE SEQUENCE [LARGE SCALE GENOMIC DNA]</scope>
    <source>
        <strain evidence="2 3">CCUG 25036</strain>
    </source>
</reference>
<accession>A0A7X5U7Y2</accession>